<dbReference type="RefSeq" id="WP_028931580.1">
    <property type="nucleotide sequence ID" value="NZ_AUII01000031.1"/>
</dbReference>
<evidence type="ECO:0000313" key="3">
    <source>
        <dbReference type="EMBL" id="GEL19856.1"/>
    </source>
</evidence>
<keyword evidence="4" id="KW-1185">Reference proteome</keyword>
<dbReference type="SUPFAM" id="SSF46785">
    <property type="entry name" value="Winged helix' DNA-binding domain"/>
    <property type="match status" value="1"/>
</dbReference>
<dbReference type="EMBL" id="BJVI01000048">
    <property type="protein sequence ID" value="GEL19856.1"/>
    <property type="molecule type" value="Genomic_DNA"/>
</dbReference>
<protein>
    <recommendedName>
        <fullName evidence="2">HTH marR-type domain-containing protein</fullName>
    </recommendedName>
</protein>
<feature type="region of interest" description="Disordered" evidence="1">
    <location>
        <begin position="185"/>
        <end position="211"/>
    </location>
</feature>
<dbReference type="Gene3D" id="1.10.10.10">
    <property type="entry name" value="Winged helix-like DNA-binding domain superfamily/Winged helix DNA-binding domain"/>
    <property type="match status" value="1"/>
</dbReference>
<organism evidence="3 4">
    <name type="scientific">Pseudonocardia asaccharolytica DSM 44247 = NBRC 16224</name>
    <dbReference type="NCBI Taxonomy" id="1123024"/>
    <lineage>
        <taxon>Bacteria</taxon>
        <taxon>Bacillati</taxon>
        <taxon>Actinomycetota</taxon>
        <taxon>Actinomycetes</taxon>
        <taxon>Pseudonocardiales</taxon>
        <taxon>Pseudonocardiaceae</taxon>
        <taxon>Pseudonocardia</taxon>
    </lineage>
</organism>
<comment type="caution">
    <text evidence="3">The sequence shown here is derived from an EMBL/GenBank/DDBJ whole genome shotgun (WGS) entry which is preliminary data.</text>
</comment>
<accession>A0A511D4Y0</accession>
<evidence type="ECO:0000313" key="4">
    <source>
        <dbReference type="Proteomes" id="UP000321328"/>
    </source>
</evidence>
<name>A0A511D4Y0_9PSEU</name>
<sequence>MTVAENSSDETSELDPTRRWHMAQTPHEEALTAFEFTLLQVEEAFRRWCVQASRLVHGTDLSFNEIIVLHVIRMQERPKDTATIAKLVNRDDVANVQYNLRKLAGASLIEKGRLGSTTVFEVTEKGREVTDRYAELRQSLLMSATRELVDIDTKLAMGTRFMKMMTGIYDGAARGTATINPTALFAGEAGPPEPADGVAAPRAKASRSRKR</sequence>
<dbReference type="AlphaFoldDB" id="A0A511D4Y0"/>
<gene>
    <name evidence="3" type="ORF">PA7_36930</name>
</gene>
<dbReference type="GO" id="GO:0003700">
    <property type="term" value="F:DNA-binding transcription factor activity"/>
    <property type="evidence" value="ECO:0007669"/>
    <property type="project" value="InterPro"/>
</dbReference>
<dbReference type="STRING" id="1123024.GCA_000423625_04334"/>
<proteinExistence type="predicted"/>
<dbReference type="InterPro" id="IPR036388">
    <property type="entry name" value="WH-like_DNA-bd_sf"/>
</dbReference>
<dbReference type="Proteomes" id="UP000321328">
    <property type="component" value="Unassembled WGS sequence"/>
</dbReference>
<reference evidence="3 4" key="1">
    <citation type="submission" date="2019-07" db="EMBL/GenBank/DDBJ databases">
        <title>Whole genome shotgun sequence of Pseudonocardia asaccharolytica NBRC 16224.</title>
        <authorList>
            <person name="Hosoyama A."/>
            <person name="Uohara A."/>
            <person name="Ohji S."/>
            <person name="Ichikawa N."/>
        </authorList>
    </citation>
    <scope>NUCLEOTIDE SEQUENCE [LARGE SCALE GENOMIC DNA]</scope>
    <source>
        <strain evidence="3 4">NBRC 16224</strain>
    </source>
</reference>
<dbReference type="InterPro" id="IPR036390">
    <property type="entry name" value="WH_DNA-bd_sf"/>
</dbReference>
<feature type="domain" description="HTH marR-type" evidence="2">
    <location>
        <begin position="63"/>
        <end position="126"/>
    </location>
</feature>
<evidence type="ECO:0000259" key="2">
    <source>
        <dbReference type="Pfam" id="PF13463"/>
    </source>
</evidence>
<evidence type="ECO:0000256" key="1">
    <source>
        <dbReference type="SAM" id="MobiDB-lite"/>
    </source>
</evidence>
<dbReference type="InterPro" id="IPR000835">
    <property type="entry name" value="HTH_MarR-typ"/>
</dbReference>
<dbReference type="Pfam" id="PF13463">
    <property type="entry name" value="HTH_27"/>
    <property type="match status" value="1"/>
</dbReference>